<name>A0A2X3K6G6_9BACT</name>
<keyword evidence="3" id="KW-1185">Reference proteome</keyword>
<organism evidence="2 3">
    <name type="scientific">Candidatus Bipolaricaulis anaerobius</name>
    <dbReference type="NCBI Taxonomy" id="2026885"/>
    <lineage>
        <taxon>Bacteria</taxon>
        <taxon>Candidatus Bipolaricaulota</taxon>
        <taxon>Candidatus Bipolaricaulia</taxon>
        <taxon>Candidatus Bipolaricaulales</taxon>
        <taxon>Candidatus Bipolaricaulaceae</taxon>
        <taxon>Candidatus Bipolaricaulis</taxon>
    </lineage>
</organism>
<dbReference type="PANTHER" id="PTHR13754">
    <property type="entry name" value="METALLO-BETA-LACTAMASE SUPERFAMILY PROTEIN"/>
    <property type="match status" value="1"/>
</dbReference>
<dbReference type="KEGG" id="bana:BARAN1_0803"/>
<dbReference type="PANTHER" id="PTHR13754:SF13">
    <property type="entry name" value="METALLO-BETA-LACTAMASE SUPERFAMILY PROTEIN (AFU_ORTHOLOGUE AFUA_3G07630)"/>
    <property type="match status" value="1"/>
</dbReference>
<evidence type="ECO:0000313" key="3">
    <source>
        <dbReference type="Proteomes" id="UP000249818"/>
    </source>
</evidence>
<dbReference type="EMBL" id="LS483254">
    <property type="protein sequence ID" value="SQD92827.1"/>
    <property type="molecule type" value="Genomic_DNA"/>
</dbReference>
<proteinExistence type="predicted"/>
<evidence type="ECO:0000256" key="1">
    <source>
        <dbReference type="SAM" id="MobiDB-lite"/>
    </source>
</evidence>
<dbReference type="GO" id="GO:0016787">
    <property type="term" value="F:hydrolase activity"/>
    <property type="evidence" value="ECO:0007669"/>
    <property type="project" value="UniProtKB-KW"/>
</dbReference>
<dbReference type="PROSITE" id="PS51257">
    <property type="entry name" value="PROKAR_LIPOPROTEIN"/>
    <property type="match status" value="1"/>
</dbReference>
<dbReference type="GO" id="GO:0016740">
    <property type="term" value="F:transferase activity"/>
    <property type="evidence" value="ECO:0007669"/>
    <property type="project" value="TreeGrafter"/>
</dbReference>
<accession>A0A2X3K6G6</accession>
<evidence type="ECO:0000313" key="2">
    <source>
        <dbReference type="EMBL" id="SQD92827.1"/>
    </source>
</evidence>
<protein>
    <submittedName>
        <fullName evidence="2">Metal-dependent hydrolase</fullName>
    </submittedName>
</protein>
<dbReference type="InterPro" id="IPR052926">
    <property type="entry name" value="Metallo-beta-lactamase_dom"/>
</dbReference>
<reference evidence="3" key="1">
    <citation type="submission" date="2018-05" db="EMBL/GenBank/DDBJ databases">
        <authorList>
            <person name="Hao L."/>
        </authorList>
    </citation>
    <scope>NUCLEOTIDE SEQUENCE [LARGE SCALE GENOMIC DNA]</scope>
</reference>
<dbReference type="Proteomes" id="UP000249818">
    <property type="component" value="Chromosome BARAN1"/>
</dbReference>
<dbReference type="InterPro" id="IPR036866">
    <property type="entry name" value="RibonucZ/Hydroxyglut_hydro"/>
</dbReference>
<feature type="region of interest" description="Disordered" evidence="1">
    <location>
        <begin position="56"/>
        <end position="95"/>
    </location>
</feature>
<sequence>MGTMGRTVREHELVIATPQGGVLILGCAYPGVERTASHAAEISGAKLRLVRGGFPLGGIPSPRTREAAARLANAEDSGAPGHCTGKESTTTSSYG</sequence>
<feature type="compositionally biased region" description="Polar residues" evidence="1">
    <location>
        <begin position="86"/>
        <end position="95"/>
    </location>
</feature>
<keyword evidence="2" id="KW-0378">Hydrolase</keyword>
<dbReference type="Gene3D" id="3.60.15.10">
    <property type="entry name" value="Ribonuclease Z/Hydroxyacylglutathione hydrolase-like"/>
    <property type="match status" value="1"/>
</dbReference>
<dbReference type="AlphaFoldDB" id="A0A2X3K6G6"/>
<gene>
    <name evidence="2" type="ORF">BARAN1_0803</name>
</gene>